<name>A0A2D1KRY1_9LACO</name>
<reference evidence="1 2" key="1">
    <citation type="submission" date="2016-10" db="EMBL/GenBank/DDBJ databases">
        <title>The whole genome sequencing and assembly of L. cotyniformis subsp. torquens DSM 20004 strain.</title>
        <authorList>
            <person name="Park M.-K."/>
            <person name="Lee Y.-J."/>
            <person name="Yi H."/>
            <person name="Bahn Y.-S."/>
            <person name="Kim J.F."/>
            <person name="Lee D.-W."/>
        </authorList>
    </citation>
    <scope>NUCLEOTIDE SEQUENCE [LARGE SCALE GENOMIC DNA]</scope>
    <source>
        <strain evidence="1 2">DSM 20004</strain>
    </source>
</reference>
<protein>
    <submittedName>
        <fullName evidence="1">Uncharacterized protein</fullName>
    </submittedName>
</protein>
<dbReference type="Proteomes" id="UP000223559">
    <property type="component" value="Chromosome"/>
</dbReference>
<keyword evidence="2" id="KW-1185">Reference proteome</keyword>
<organism evidence="1 2">
    <name type="scientific">Loigolactobacillus coryniformis subsp. torquens DSM 20004 = KCTC 3535</name>
    <dbReference type="NCBI Taxonomy" id="1423822"/>
    <lineage>
        <taxon>Bacteria</taxon>
        <taxon>Bacillati</taxon>
        <taxon>Bacillota</taxon>
        <taxon>Bacilli</taxon>
        <taxon>Lactobacillales</taxon>
        <taxon>Lactobacillaceae</taxon>
        <taxon>Loigolactobacillus</taxon>
    </lineage>
</organism>
<dbReference type="KEGG" id="lcy:LC20004_13635"/>
<dbReference type="RefSeq" id="WP_010010325.1">
    <property type="nucleotide sequence ID" value="NZ_AEOS01000021.1"/>
</dbReference>
<dbReference type="EMBL" id="CP017697">
    <property type="protein sequence ID" value="ATO44874.1"/>
    <property type="molecule type" value="Genomic_DNA"/>
</dbReference>
<proteinExistence type="predicted"/>
<evidence type="ECO:0000313" key="1">
    <source>
        <dbReference type="EMBL" id="ATO44874.1"/>
    </source>
</evidence>
<sequence>MFFNKPMDYLVTGVYTMANTRKTEHCIMHNATKREAKQQMLDYLTHKLSQNDGSYADIVSINVTKPTTAKAK</sequence>
<dbReference type="AlphaFoldDB" id="A0A2D1KRY1"/>
<gene>
    <name evidence="1" type="ORF">LC20004_13635</name>
</gene>
<accession>A0A2D1KRY1</accession>
<evidence type="ECO:0000313" key="2">
    <source>
        <dbReference type="Proteomes" id="UP000223559"/>
    </source>
</evidence>
<dbReference type="GeneID" id="65918301"/>
<dbReference type="OrthoDB" id="2299891at2"/>